<accession>A0A5Q0U1K3</accession>
<dbReference type="InterPro" id="IPR004860">
    <property type="entry name" value="LAGLIDADG_dom"/>
</dbReference>
<dbReference type="AlphaFoldDB" id="A0A5Q0U1K3"/>
<geneLocation type="mitochondrion" evidence="2"/>
<dbReference type="PANTHER" id="PTHR36181">
    <property type="entry name" value="INTRON-ENCODED ENDONUCLEASE AI3-RELATED"/>
    <property type="match status" value="1"/>
</dbReference>
<sequence>MLWGDPEAIKLFSMIREHLQVLNSSVETHVIGYSCLSKITYVKMPIARRQYAWLDKENYSSHQRLNEEYLKNNEDWFEQWLVGMTDGDGSFTIARQNDKWSLVFKITQSRYNLRVLYYIKRQLGVSTVTKDKTKGQILIRDRKKIAKFIIPIFDKYPLLTSKQFNYEKFKKAFYILEDSSLSREEKDNQLFYLKNKEVDPNYISPVWNKASLPLESVNDLNNVITKPWLVGFIEAEGSFYLVSKTATRTCHGFGLTQKLDSVVLQGIKLLLHIPNEVRYKPNHNHYILDTTNSRAIENIIIYFNNTMKGMKSLEFSIWARAYSKKGNTCELDKVRKILLSIQKKTTKIRYLVGPVPINNNIFTGLTVLSLPLKLYSQSSKRSFSTGRGEIKPEAKVIYLNAFLQKQQIFE</sequence>
<dbReference type="PANTHER" id="PTHR36181:SF2">
    <property type="entry name" value="INTRON-ENCODED ENDONUCLEASE AI3-RELATED"/>
    <property type="match status" value="1"/>
</dbReference>
<dbReference type="Gene3D" id="3.10.28.10">
    <property type="entry name" value="Homing endonucleases"/>
    <property type="match status" value="2"/>
</dbReference>
<feature type="domain" description="Homing endonuclease LAGLIDADG" evidence="1">
    <location>
        <begin position="81"/>
        <end position="172"/>
    </location>
</feature>
<dbReference type="InterPro" id="IPR051289">
    <property type="entry name" value="LAGLIDADG_Endonuclease"/>
</dbReference>
<evidence type="ECO:0000313" key="2">
    <source>
        <dbReference type="EMBL" id="QGA74370.1"/>
    </source>
</evidence>
<keyword evidence="2" id="KW-0540">Nuclease</keyword>
<evidence type="ECO:0000259" key="1">
    <source>
        <dbReference type="Pfam" id="PF00961"/>
    </source>
</evidence>
<proteinExistence type="predicted"/>
<dbReference type="Pfam" id="PF00961">
    <property type="entry name" value="LAGLIDADG_1"/>
    <property type="match status" value="2"/>
</dbReference>
<dbReference type="GO" id="GO:0005739">
    <property type="term" value="C:mitochondrion"/>
    <property type="evidence" value="ECO:0007669"/>
    <property type="project" value="UniProtKB-ARBA"/>
</dbReference>
<dbReference type="EMBL" id="MK163638">
    <property type="protein sequence ID" value="QGA74370.1"/>
    <property type="molecule type" value="Genomic_DNA"/>
</dbReference>
<reference evidence="2" key="2">
    <citation type="journal article" date="2019" name="Mitochondrial DNA Part B Resour">
        <title>Complete mitochondrial genome of plant pathogen Monilinia fructicola (Sclerotiniaceae, Helotiales).</title>
        <authorList>
            <person name="Ma Y."/>
            <person name="Huang L."/>
            <person name="Abuduaini A."/>
            <person name="Zhou H."/>
            <person name="Wang Y."/>
            <person name="Suo F."/>
        </authorList>
    </citation>
    <scope>NUCLEOTIDE SEQUENCE</scope>
</reference>
<name>A0A5Q0U1K3_MONFR</name>
<organism evidence="2">
    <name type="scientific">Monilinia fructicola</name>
    <name type="common">Brown rot fungus</name>
    <name type="synonym">Ciboria fructicola</name>
    <dbReference type="NCBI Taxonomy" id="38448"/>
    <lineage>
        <taxon>Eukaryota</taxon>
        <taxon>Fungi</taxon>
        <taxon>Dikarya</taxon>
        <taxon>Ascomycota</taxon>
        <taxon>Pezizomycotina</taxon>
        <taxon>Leotiomycetes</taxon>
        <taxon>Helotiales</taxon>
        <taxon>Sclerotiniaceae</taxon>
        <taxon>Monilinia</taxon>
    </lineage>
</organism>
<dbReference type="InterPro" id="IPR027434">
    <property type="entry name" value="Homing_endonucl"/>
</dbReference>
<dbReference type="SUPFAM" id="SSF55608">
    <property type="entry name" value="Homing endonucleases"/>
    <property type="match status" value="2"/>
</dbReference>
<gene>
    <name evidence="2" type="primary">ORF410</name>
</gene>
<keyword evidence="2" id="KW-0378">Hydrolase</keyword>
<keyword evidence="2" id="KW-0255">Endonuclease</keyword>
<dbReference type="GO" id="GO:0004519">
    <property type="term" value="F:endonuclease activity"/>
    <property type="evidence" value="ECO:0007669"/>
    <property type="project" value="UniProtKB-KW"/>
</dbReference>
<protein>
    <submittedName>
        <fullName evidence="2">LAGLIDADG endonuclease</fullName>
    </submittedName>
</protein>
<reference evidence="2" key="1">
    <citation type="submission" date="2018-11" db="EMBL/GenBank/DDBJ databases">
        <authorList>
            <person name="Ma F.Y."/>
            <person name="Suo F.Y."/>
        </authorList>
    </citation>
    <scope>NUCLEOTIDE SEQUENCE</scope>
</reference>
<keyword evidence="2" id="KW-0496">Mitochondrion</keyword>
<feature type="domain" description="Homing endonuclease LAGLIDADG" evidence="1">
    <location>
        <begin position="229"/>
        <end position="321"/>
    </location>
</feature>